<name>A0A9J6REX7_9BACI</name>
<proteinExistence type="predicted"/>
<dbReference type="EMBL" id="JAPRAT010000027">
    <property type="protein sequence ID" value="MCZ0704111.1"/>
    <property type="molecule type" value="Genomic_DNA"/>
</dbReference>
<keyword evidence="2" id="KW-1185">Reference proteome</keyword>
<reference evidence="1" key="1">
    <citation type="submission" date="2022-11" db="EMBL/GenBank/DDBJ databases">
        <title>WGS of Natronobacillus azotifigens 24KS-1, an anaerobic diazotrophic haloalkaliphile from soda-rich habitats.</title>
        <authorList>
            <person name="Sorokin D.Y."/>
            <person name="Merkel A.Y."/>
        </authorList>
    </citation>
    <scope>NUCLEOTIDE SEQUENCE</scope>
    <source>
        <strain evidence="1">24KS-1</strain>
    </source>
</reference>
<dbReference type="RefSeq" id="WP_268780877.1">
    <property type="nucleotide sequence ID" value="NZ_JAPRAT010000027.1"/>
</dbReference>
<evidence type="ECO:0000313" key="1">
    <source>
        <dbReference type="EMBL" id="MCZ0704111.1"/>
    </source>
</evidence>
<accession>A0A9J6REX7</accession>
<evidence type="ECO:0000313" key="2">
    <source>
        <dbReference type="Proteomes" id="UP001084197"/>
    </source>
</evidence>
<comment type="caution">
    <text evidence="1">The sequence shown here is derived from an EMBL/GenBank/DDBJ whole genome shotgun (WGS) entry which is preliminary data.</text>
</comment>
<organism evidence="1 2">
    <name type="scientific">Natronobacillus azotifigens</name>
    <dbReference type="NCBI Taxonomy" id="472978"/>
    <lineage>
        <taxon>Bacteria</taxon>
        <taxon>Bacillati</taxon>
        <taxon>Bacillota</taxon>
        <taxon>Bacilli</taxon>
        <taxon>Bacillales</taxon>
        <taxon>Bacillaceae</taxon>
        <taxon>Natronobacillus</taxon>
    </lineage>
</organism>
<sequence>MFNENKDFPRIGKSVQLFEKYFGEQLNRSENLVEFAQDIYDNGEYVKVLKVNEKANNIAWTIESKSHVAVLAADKFLPDDTKLVKEQIAVKNIFIDAEFPVDIYEYYSESLLDSDAYIESDQSDKGYITVYISEINNVNCRLVVGLGREDQVN</sequence>
<gene>
    <name evidence="1" type="ORF">OWO01_12920</name>
</gene>
<dbReference type="Proteomes" id="UP001084197">
    <property type="component" value="Unassembled WGS sequence"/>
</dbReference>
<dbReference type="AlphaFoldDB" id="A0A9J6REX7"/>
<protein>
    <submittedName>
        <fullName evidence="1">Uncharacterized protein</fullName>
    </submittedName>
</protein>